<dbReference type="InterPro" id="IPR017871">
    <property type="entry name" value="ABC_transporter-like_CS"/>
</dbReference>
<evidence type="ECO:0000256" key="2">
    <source>
        <dbReference type="ARBA" id="ARBA00022448"/>
    </source>
</evidence>
<reference evidence="6 7" key="1">
    <citation type="submission" date="2019-03" db="EMBL/GenBank/DDBJ databases">
        <title>Subsurface microbial communities from deep shales in Ohio and West Virginia, USA.</title>
        <authorList>
            <person name="Wrighton K."/>
        </authorList>
    </citation>
    <scope>NUCLEOTIDE SEQUENCE [LARGE SCALE GENOMIC DNA]</scope>
    <source>
        <strain evidence="6 7">MSL 6dP</strain>
    </source>
</reference>
<comment type="similarity">
    <text evidence="1">Belongs to the ABC transporter superfamily.</text>
</comment>
<evidence type="ECO:0000313" key="6">
    <source>
        <dbReference type="EMBL" id="TDX52886.1"/>
    </source>
</evidence>
<dbReference type="FunFam" id="3.40.50.300:FF:000134">
    <property type="entry name" value="Iron-enterobactin ABC transporter ATP-binding protein"/>
    <property type="match status" value="1"/>
</dbReference>
<evidence type="ECO:0000256" key="1">
    <source>
        <dbReference type="ARBA" id="ARBA00005417"/>
    </source>
</evidence>
<dbReference type="GO" id="GO:0005524">
    <property type="term" value="F:ATP binding"/>
    <property type="evidence" value="ECO:0007669"/>
    <property type="project" value="UniProtKB-KW"/>
</dbReference>
<dbReference type="EMBL" id="SOEG01000004">
    <property type="protein sequence ID" value="TDX52886.1"/>
    <property type="molecule type" value="Genomic_DNA"/>
</dbReference>
<feature type="domain" description="ABC transporter" evidence="5">
    <location>
        <begin position="5"/>
        <end position="241"/>
    </location>
</feature>
<evidence type="ECO:0000256" key="3">
    <source>
        <dbReference type="ARBA" id="ARBA00022741"/>
    </source>
</evidence>
<protein>
    <submittedName>
        <fullName evidence="6">Zinc transport system ATP-binding protein</fullName>
    </submittedName>
</protein>
<sequence>MSQIIKVKNLSFNYEDKYVLKNISLDINKGDFVAFIGPNGSGKSTLLKLLIGDLKATKGRIELLGEPIKSFKEWDKVGYISQKVRDFNSSFPATVKEIIGAALYQQMGLFKVLSKKLETKIDRVLELVDMSDYKYQKIGELSGGQQQRIFIARTLITDPEMIFLDEPLVGVDAKSQDDFYQLLSKLNKELGITIVMISHDIYVISDQANKILCFGDGKVFSHAADEFDYISYLNQIKGDNSTLIPKHQHQRGDSECC</sequence>
<comment type="caution">
    <text evidence="6">The sequence shown here is derived from an EMBL/GenBank/DDBJ whole genome shotgun (WGS) entry which is preliminary data.</text>
</comment>
<dbReference type="InterPro" id="IPR027417">
    <property type="entry name" value="P-loop_NTPase"/>
</dbReference>
<keyword evidence="4 6" id="KW-0067">ATP-binding</keyword>
<organism evidence="6 7">
    <name type="scientific">Orenia marismortui</name>
    <dbReference type="NCBI Taxonomy" id="46469"/>
    <lineage>
        <taxon>Bacteria</taxon>
        <taxon>Bacillati</taxon>
        <taxon>Bacillota</taxon>
        <taxon>Clostridia</taxon>
        <taxon>Halanaerobiales</taxon>
        <taxon>Halobacteroidaceae</taxon>
        <taxon>Orenia</taxon>
    </lineage>
</organism>
<name>A0A4R8H611_9FIRM</name>
<dbReference type="InterPro" id="IPR003593">
    <property type="entry name" value="AAA+_ATPase"/>
</dbReference>
<dbReference type="Gene3D" id="3.40.50.300">
    <property type="entry name" value="P-loop containing nucleotide triphosphate hydrolases"/>
    <property type="match status" value="1"/>
</dbReference>
<dbReference type="InterPro" id="IPR050153">
    <property type="entry name" value="Metal_Ion_Import_ABC"/>
</dbReference>
<dbReference type="SMART" id="SM00382">
    <property type="entry name" value="AAA"/>
    <property type="match status" value="1"/>
</dbReference>
<dbReference type="STRING" id="926561.GCA_000379025_00315"/>
<proteinExistence type="inferred from homology"/>
<evidence type="ECO:0000259" key="5">
    <source>
        <dbReference type="PROSITE" id="PS50893"/>
    </source>
</evidence>
<evidence type="ECO:0000313" key="7">
    <source>
        <dbReference type="Proteomes" id="UP000295832"/>
    </source>
</evidence>
<dbReference type="PANTHER" id="PTHR42734:SF17">
    <property type="entry name" value="METAL TRANSPORT SYSTEM ATP-BINDING PROTEIN TM_0124-RELATED"/>
    <property type="match status" value="1"/>
</dbReference>
<dbReference type="PROSITE" id="PS50893">
    <property type="entry name" value="ABC_TRANSPORTER_2"/>
    <property type="match status" value="1"/>
</dbReference>
<evidence type="ECO:0000256" key="4">
    <source>
        <dbReference type="ARBA" id="ARBA00022840"/>
    </source>
</evidence>
<dbReference type="PANTHER" id="PTHR42734">
    <property type="entry name" value="METAL TRANSPORT SYSTEM ATP-BINDING PROTEIN TM_0124-RELATED"/>
    <property type="match status" value="1"/>
</dbReference>
<dbReference type="SUPFAM" id="SSF52540">
    <property type="entry name" value="P-loop containing nucleoside triphosphate hydrolases"/>
    <property type="match status" value="1"/>
</dbReference>
<dbReference type="PROSITE" id="PS00211">
    <property type="entry name" value="ABC_TRANSPORTER_1"/>
    <property type="match status" value="1"/>
</dbReference>
<keyword evidence="3" id="KW-0547">Nucleotide-binding</keyword>
<dbReference type="InterPro" id="IPR003439">
    <property type="entry name" value="ABC_transporter-like_ATP-bd"/>
</dbReference>
<keyword evidence="2" id="KW-0813">Transport</keyword>
<dbReference type="Proteomes" id="UP000295832">
    <property type="component" value="Unassembled WGS sequence"/>
</dbReference>
<dbReference type="CDD" id="cd03235">
    <property type="entry name" value="ABC_Metallic_Cations"/>
    <property type="match status" value="1"/>
</dbReference>
<gene>
    <name evidence="6" type="ORF">C7959_10411</name>
</gene>
<dbReference type="RefSeq" id="WP_134115068.1">
    <property type="nucleotide sequence ID" value="NZ_SOEG01000004.1"/>
</dbReference>
<accession>A0A4R8H611</accession>
<dbReference type="GO" id="GO:0016887">
    <property type="term" value="F:ATP hydrolysis activity"/>
    <property type="evidence" value="ECO:0007669"/>
    <property type="project" value="InterPro"/>
</dbReference>
<dbReference type="Pfam" id="PF00005">
    <property type="entry name" value="ABC_tran"/>
    <property type="match status" value="1"/>
</dbReference>
<dbReference type="AlphaFoldDB" id="A0A4R8H611"/>
<keyword evidence="7" id="KW-1185">Reference proteome</keyword>